<proteinExistence type="predicted"/>
<feature type="domain" description="DUF7847" evidence="3">
    <location>
        <begin position="129"/>
        <end position="392"/>
    </location>
</feature>
<organism evidence="4 5">
    <name type="scientific">Streptomyces polygonati</name>
    <dbReference type="NCBI Taxonomy" id="1617087"/>
    <lineage>
        <taxon>Bacteria</taxon>
        <taxon>Bacillati</taxon>
        <taxon>Actinomycetota</taxon>
        <taxon>Actinomycetes</taxon>
        <taxon>Kitasatosporales</taxon>
        <taxon>Streptomycetaceae</taxon>
        <taxon>Streptomyces</taxon>
    </lineage>
</organism>
<reference evidence="5" key="1">
    <citation type="journal article" date="2019" name="Int. J. Syst. Evol. Microbiol.">
        <title>The Global Catalogue of Microorganisms (GCM) 10K type strain sequencing project: providing services to taxonomists for standard genome sequencing and annotation.</title>
        <authorList>
            <consortium name="The Broad Institute Genomics Platform"/>
            <consortium name="The Broad Institute Genome Sequencing Center for Infectious Disease"/>
            <person name="Wu L."/>
            <person name="Ma J."/>
        </authorList>
    </citation>
    <scope>NUCLEOTIDE SEQUENCE [LARGE SCALE GENOMIC DNA]</scope>
    <source>
        <strain evidence="5">CGMCC 4.7237</strain>
    </source>
</reference>
<feature type="transmembrane region" description="Helical" evidence="2">
    <location>
        <begin position="263"/>
        <end position="283"/>
    </location>
</feature>
<protein>
    <recommendedName>
        <fullName evidence="3">DUF7847 domain-containing protein</fullName>
    </recommendedName>
</protein>
<keyword evidence="2" id="KW-0812">Transmembrane</keyword>
<evidence type="ECO:0000313" key="4">
    <source>
        <dbReference type="EMBL" id="MFC4036329.1"/>
    </source>
</evidence>
<dbReference type="Pfam" id="PF25231">
    <property type="entry name" value="DUF7847"/>
    <property type="match status" value="1"/>
</dbReference>
<keyword evidence="2" id="KW-1133">Transmembrane helix</keyword>
<feature type="transmembrane region" description="Helical" evidence="2">
    <location>
        <begin position="363"/>
        <end position="392"/>
    </location>
</feature>
<sequence>MTNAPGSESPGSSSDSPEPEDGQSPASAIPEPAGPPAATAGPPRWAPQQPPPVSGWANWTPPPGAQQPQDGPPRWGQGWGATPPGGGWQQGPWIPAQAPKPGVIPLRPLRMGDMLEGAFTTLKLQWRAVLTVTFAIALVTVSVSVVVQGLFVGDTHLKSLQDDPDPSVGEILHSFSGTFVSLGLMSLVTIIGTVFATGLLGLVTSRTVLGRAVRSRDLWRDARPRLGQLLGLTLLIAVMLYGVILVGVLPGALIALAGGENGGAALGSLGFFGGSIVAIWLWVQWSLAGPALTLEKQGAIAALRRSSKLVRGEWWRVLGVQFVGLLIAGVISTLIEIPFIAIGSLVADDGSSSLFGSDSNLSWTYLVISGVGQLLASTVTLPISAGVTTLLYMDQRIRRESLDIELVRAAAAPASADNKV</sequence>
<feature type="transmembrane region" description="Helical" evidence="2">
    <location>
        <begin position="314"/>
        <end position="343"/>
    </location>
</feature>
<dbReference type="InterPro" id="IPR057169">
    <property type="entry name" value="DUF7847"/>
</dbReference>
<evidence type="ECO:0000256" key="2">
    <source>
        <dbReference type="SAM" id="Phobius"/>
    </source>
</evidence>
<dbReference type="EMBL" id="JBHSBB010000050">
    <property type="protein sequence ID" value="MFC4036329.1"/>
    <property type="molecule type" value="Genomic_DNA"/>
</dbReference>
<feature type="compositionally biased region" description="Low complexity" evidence="1">
    <location>
        <begin position="1"/>
        <end position="43"/>
    </location>
</feature>
<dbReference type="PANTHER" id="PTHR33133:SF1">
    <property type="entry name" value="EXPRESSED PROTEIN-RELATED"/>
    <property type="match status" value="1"/>
</dbReference>
<feature type="compositionally biased region" description="Gly residues" evidence="1">
    <location>
        <begin position="77"/>
        <end position="89"/>
    </location>
</feature>
<feature type="compositionally biased region" description="Pro residues" evidence="1">
    <location>
        <begin position="44"/>
        <end position="53"/>
    </location>
</feature>
<accession>A0ABV8I1I5</accession>
<feature type="region of interest" description="Disordered" evidence="1">
    <location>
        <begin position="1"/>
        <end position="99"/>
    </location>
</feature>
<dbReference type="RefSeq" id="WP_386437846.1">
    <property type="nucleotide sequence ID" value="NZ_JBHSBB010000050.1"/>
</dbReference>
<dbReference type="Proteomes" id="UP001595765">
    <property type="component" value="Unassembled WGS sequence"/>
</dbReference>
<evidence type="ECO:0000259" key="3">
    <source>
        <dbReference type="Pfam" id="PF25231"/>
    </source>
</evidence>
<keyword evidence="5" id="KW-1185">Reference proteome</keyword>
<feature type="transmembrane region" description="Helical" evidence="2">
    <location>
        <begin position="184"/>
        <end position="209"/>
    </location>
</feature>
<evidence type="ECO:0000313" key="5">
    <source>
        <dbReference type="Proteomes" id="UP001595765"/>
    </source>
</evidence>
<feature type="transmembrane region" description="Helical" evidence="2">
    <location>
        <begin position="128"/>
        <end position="151"/>
    </location>
</feature>
<feature type="transmembrane region" description="Helical" evidence="2">
    <location>
        <begin position="229"/>
        <end position="257"/>
    </location>
</feature>
<feature type="compositionally biased region" description="Low complexity" evidence="1">
    <location>
        <begin position="66"/>
        <end position="76"/>
    </location>
</feature>
<dbReference type="PANTHER" id="PTHR33133">
    <property type="entry name" value="OS08G0107100 PROTEIN-RELATED"/>
    <property type="match status" value="1"/>
</dbReference>
<name>A0ABV8I1I5_9ACTN</name>
<comment type="caution">
    <text evidence="4">The sequence shown here is derived from an EMBL/GenBank/DDBJ whole genome shotgun (WGS) entry which is preliminary data.</text>
</comment>
<evidence type="ECO:0000256" key="1">
    <source>
        <dbReference type="SAM" id="MobiDB-lite"/>
    </source>
</evidence>
<gene>
    <name evidence="4" type="ORF">ACFO3J_33525</name>
</gene>
<keyword evidence="2" id="KW-0472">Membrane</keyword>